<comment type="caution">
    <text evidence="1">The sequence shown here is derived from an EMBL/GenBank/DDBJ whole genome shotgun (WGS) entry which is preliminary data.</text>
</comment>
<gene>
    <name evidence="1" type="ORF">EQF91_02540</name>
</gene>
<accession>A0A4V3IYD9</accession>
<evidence type="ECO:0000313" key="2">
    <source>
        <dbReference type="Proteomes" id="UP000297454"/>
    </source>
</evidence>
<proteinExistence type="predicted"/>
<protein>
    <submittedName>
        <fullName evidence="1">Uncharacterized protein</fullName>
    </submittedName>
</protein>
<evidence type="ECO:0000313" key="1">
    <source>
        <dbReference type="EMBL" id="TFF67023.1"/>
    </source>
</evidence>
<dbReference type="Proteomes" id="UP000297454">
    <property type="component" value="Unassembled WGS sequence"/>
</dbReference>
<sequence>MKSKNNIPCLNFNLNYGHIQVKMDFNTYIVVENNVKLRSLQNLVKKLNLDIIKNAYSQKVIKSVIDAVSMFQILIYCYL</sequence>
<dbReference type="AlphaFoldDB" id="A0A4V3IYD9"/>
<organism evidence="1 2">
    <name type="scientific">Helcococcus ovis</name>
    <dbReference type="NCBI Taxonomy" id="72026"/>
    <lineage>
        <taxon>Bacteria</taxon>
        <taxon>Bacillati</taxon>
        <taxon>Bacillota</taxon>
        <taxon>Tissierellia</taxon>
        <taxon>Tissierellales</taxon>
        <taxon>Peptoniphilaceae</taxon>
        <taxon>Helcococcus</taxon>
    </lineage>
</organism>
<dbReference type="EMBL" id="SCFR01000005">
    <property type="protein sequence ID" value="TFF67023.1"/>
    <property type="molecule type" value="Genomic_DNA"/>
</dbReference>
<keyword evidence="2" id="KW-1185">Reference proteome</keyword>
<reference evidence="1 2" key="1">
    <citation type="submission" date="2019-01" db="EMBL/GenBank/DDBJ databases">
        <title>Draft Genome Sequences of Helcococcus ovis Strains Isolated from the Uterus and Vagina of Dairy Cows with Metritis.</title>
        <authorList>
            <person name="Cunha F."/>
            <person name="Jeon S.J."/>
            <person name="Kutzer P."/>
            <person name="Galvao K.N."/>
        </authorList>
    </citation>
    <scope>NUCLEOTIDE SEQUENCE [LARGE SCALE GENOMIC DNA]</scope>
    <source>
        <strain evidence="1 2">KG-37</strain>
    </source>
</reference>
<name>A0A4V3IYD9_9FIRM</name>
<dbReference type="RefSeq" id="WP_134744564.1">
    <property type="nucleotide sequence ID" value="NZ_JBFNFK010000011.1"/>
</dbReference>